<dbReference type="InterPro" id="IPR006944">
    <property type="entry name" value="Phage/GTA_portal"/>
</dbReference>
<feature type="compositionally biased region" description="Basic and acidic residues" evidence="1">
    <location>
        <begin position="413"/>
        <end position="425"/>
    </location>
</feature>
<accession>A0A2B3TXS9</accession>
<organism evidence="2 3">
    <name type="scientific">Bacillus cereus</name>
    <dbReference type="NCBI Taxonomy" id="1396"/>
    <lineage>
        <taxon>Bacteria</taxon>
        <taxon>Bacillati</taxon>
        <taxon>Bacillota</taxon>
        <taxon>Bacilli</taxon>
        <taxon>Bacillales</taxon>
        <taxon>Bacillaceae</taxon>
        <taxon>Bacillus</taxon>
        <taxon>Bacillus cereus group</taxon>
    </lineage>
</organism>
<dbReference type="Gene3D" id="3.30.1120.70">
    <property type="match status" value="1"/>
</dbReference>
<feature type="region of interest" description="Disordered" evidence="1">
    <location>
        <begin position="401"/>
        <end position="435"/>
    </location>
</feature>
<reference evidence="2 3" key="1">
    <citation type="submission" date="2017-09" db="EMBL/GenBank/DDBJ databases">
        <title>Large-scale bioinformatics analysis of Bacillus genomes uncovers conserved roles of natural products in bacterial physiology.</title>
        <authorList>
            <consortium name="Agbiome Team Llc"/>
            <person name="Bleich R.M."/>
            <person name="Grubbs K.J."/>
            <person name="Santa Maria K.C."/>
            <person name="Allen S.E."/>
            <person name="Farag S."/>
            <person name="Shank E.A."/>
            <person name="Bowers A."/>
        </authorList>
    </citation>
    <scope>NUCLEOTIDE SEQUENCE [LARGE SCALE GENOMIC DNA]</scope>
    <source>
        <strain evidence="2 3">AFS061806</strain>
    </source>
</reference>
<sequence length="435" mass="48282">MAWYKFSSKPQEPEKEERSTYESNEVDGAFSLDSLLNTDAVTEEKVMKIPTARSCVDLISNSIAQMPVYLYKETKDGKIEKVSDERIHLLNHEANDFLNGYSLKKNMVKDYLLHGVSYTSIIEAGNKILELHPLPANSVVINKRVQNGYRTVGAGIVLSSSEAGAINEINKRQVKFKPYELMIALQHTNDGLSSAGAIKHGQDIFKQALSEMEYTQNLYENGALPLGLLKTNARLNEKQVGALRAAWQKLYGGVKNAAKTVVLQEGMTYQALSMNPSEIQMSDTRKATNSEICKLFNVPESMVNATIGKQYVSLEQNQLYFLKNTLSPTIVAMESSMDKALLLEKEKEDGYFFRFDTSELIRSTEKELVDTVVTAVQGGIFTINEGRAKFDLPDIEDGDKVLLTPGASQMGDKSTEPVDKSKEVSPNDTIGTETS</sequence>
<feature type="compositionally biased region" description="Basic and acidic residues" evidence="1">
    <location>
        <begin position="11"/>
        <end position="20"/>
    </location>
</feature>
<dbReference type="Gene3D" id="3.40.140.120">
    <property type="match status" value="1"/>
</dbReference>
<dbReference type="EMBL" id="NVDG01000033">
    <property type="protein sequence ID" value="PFU40153.1"/>
    <property type="molecule type" value="Genomic_DNA"/>
</dbReference>
<proteinExistence type="predicted"/>
<protein>
    <submittedName>
        <fullName evidence="2">Phage portal protein</fullName>
    </submittedName>
</protein>
<dbReference type="Pfam" id="PF04860">
    <property type="entry name" value="Phage_portal"/>
    <property type="match status" value="1"/>
</dbReference>
<dbReference type="InterPro" id="IPR006427">
    <property type="entry name" value="Portal_HK97"/>
</dbReference>
<comment type="caution">
    <text evidence="2">The sequence shown here is derived from an EMBL/GenBank/DDBJ whole genome shotgun (WGS) entry which is preliminary data.</text>
</comment>
<dbReference type="Proteomes" id="UP000224076">
    <property type="component" value="Unassembled WGS sequence"/>
</dbReference>
<gene>
    <name evidence="2" type="ORF">COK86_20380</name>
</gene>
<feature type="compositionally biased region" description="Polar residues" evidence="1">
    <location>
        <begin position="426"/>
        <end position="435"/>
    </location>
</feature>
<evidence type="ECO:0000256" key="1">
    <source>
        <dbReference type="SAM" id="MobiDB-lite"/>
    </source>
</evidence>
<dbReference type="NCBIfam" id="TIGR01537">
    <property type="entry name" value="portal_HK97"/>
    <property type="match status" value="1"/>
</dbReference>
<dbReference type="Gene3D" id="1.20.1270.210">
    <property type="match status" value="1"/>
</dbReference>
<evidence type="ECO:0000313" key="2">
    <source>
        <dbReference type="EMBL" id="PFU40153.1"/>
    </source>
</evidence>
<dbReference type="RefSeq" id="WP_098666101.1">
    <property type="nucleotide sequence ID" value="NZ_NVDG01000033.1"/>
</dbReference>
<evidence type="ECO:0000313" key="3">
    <source>
        <dbReference type="Proteomes" id="UP000224076"/>
    </source>
</evidence>
<feature type="region of interest" description="Disordered" evidence="1">
    <location>
        <begin position="1"/>
        <end position="23"/>
    </location>
</feature>
<name>A0A2B3TXS9_BACCE</name>
<dbReference type="AlphaFoldDB" id="A0A2B3TXS9"/>